<name>R0KZI3_ANAPL</name>
<proteinExistence type="predicted"/>
<dbReference type="Proteomes" id="UP000296049">
    <property type="component" value="Unassembled WGS sequence"/>
</dbReference>
<gene>
    <name evidence="2" type="ORF">Anapl_13271</name>
</gene>
<protein>
    <submittedName>
        <fullName evidence="2">Uncharacterized protein</fullName>
    </submittedName>
</protein>
<dbReference type="EMBL" id="KB743436">
    <property type="protein sequence ID" value="EOA98743.1"/>
    <property type="molecule type" value="Genomic_DNA"/>
</dbReference>
<evidence type="ECO:0000256" key="1">
    <source>
        <dbReference type="SAM" id="MobiDB-lite"/>
    </source>
</evidence>
<feature type="region of interest" description="Disordered" evidence="1">
    <location>
        <begin position="12"/>
        <end position="59"/>
    </location>
</feature>
<accession>R0KZI3</accession>
<organism evidence="2 3">
    <name type="scientific">Anas platyrhynchos</name>
    <name type="common">Mallard</name>
    <name type="synonym">Anas boschas</name>
    <dbReference type="NCBI Taxonomy" id="8839"/>
    <lineage>
        <taxon>Eukaryota</taxon>
        <taxon>Metazoa</taxon>
        <taxon>Chordata</taxon>
        <taxon>Craniata</taxon>
        <taxon>Vertebrata</taxon>
        <taxon>Euteleostomi</taxon>
        <taxon>Archelosauria</taxon>
        <taxon>Archosauria</taxon>
        <taxon>Dinosauria</taxon>
        <taxon>Saurischia</taxon>
        <taxon>Theropoda</taxon>
        <taxon>Coelurosauria</taxon>
        <taxon>Aves</taxon>
        <taxon>Neognathae</taxon>
        <taxon>Galloanserae</taxon>
        <taxon>Anseriformes</taxon>
        <taxon>Anatidae</taxon>
        <taxon>Anatinae</taxon>
        <taxon>Anas</taxon>
    </lineage>
</organism>
<feature type="region of interest" description="Disordered" evidence="1">
    <location>
        <begin position="79"/>
        <end position="105"/>
    </location>
</feature>
<evidence type="ECO:0000313" key="3">
    <source>
        <dbReference type="Proteomes" id="UP000296049"/>
    </source>
</evidence>
<sequence>MCVFIRAPPCRSGAPRAAGPRLTRRPKDSGRAPADSFLSPGGSCLGVSPFTEPQGSSPLQKRRLAGEFGCRHLAASGTTSSAAGLTDARKERQLSEESPASSGRHYTPMSWIREQILLKCRFPSEFSRNHSSSTQTFFGELPSMLKMAMELHKGKKKKRKFQEIFDSSIVIHQVFGAQNGMPSS</sequence>
<reference evidence="3" key="1">
    <citation type="journal article" date="2013" name="Nat. Genet.">
        <title>The duck genome and transcriptome provide insight into an avian influenza virus reservoir species.</title>
        <authorList>
            <person name="Huang Y."/>
            <person name="Li Y."/>
            <person name="Burt D.W."/>
            <person name="Chen H."/>
            <person name="Zhang Y."/>
            <person name="Qian W."/>
            <person name="Kim H."/>
            <person name="Gan S."/>
            <person name="Zhao Y."/>
            <person name="Li J."/>
            <person name="Yi K."/>
            <person name="Feng H."/>
            <person name="Zhu P."/>
            <person name="Li B."/>
            <person name="Liu Q."/>
            <person name="Fairley S."/>
            <person name="Magor K.E."/>
            <person name="Du Z."/>
            <person name="Hu X."/>
            <person name="Goodman L."/>
            <person name="Tafer H."/>
            <person name="Vignal A."/>
            <person name="Lee T."/>
            <person name="Kim K.W."/>
            <person name="Sheng Z."/>
            <person name="An Y."/>
            <person name="Searle S."/>
            <person name="Herrero J."/>
            <person name="Groenen M.A."/>
            <person name="Crooijmans R.P."/>
            <person name="Faraut T."/>
            <person name="Cai Q."/>
            <person name="Webster R.G."/>
            <person name="Aldridge J.R."/>
            <person name="Warren W.C."/>
            <person name="Bartschat S."/>
            <person name="Kehr S."/>
            <person name="Marz M."/>
            <person name="Stadler P.F."/>
            <person name="Smith J."/>
            <person name="Kraus R.H."/>
            <person name="Zhao Y."/>
            <person name="Ren L."/>
            <person name="Fei J."/>
            <person name="Morisson M."/>
            <person name="Kaiser P."/>
            <person name="Griffin D.K."/>
            <person name="Rao M."/>
            <person name="Pitel F."/>
            <person name="Wang J."/>
            <person name="Li N."/>
        </authorList>
    </citation>
    <scope>NUCLEOTIDE SEQUENCE [LARGE SCALE GENOMIC DNA]</scope>
</reference>
<evidence type="ECO:0000313" key="2">
    <source>
        <dbReference type="EMBL" id="EOA98743.1"/>
    </source>
</evidence>
<keyword evidence="3" id="KW-1185">Reference proteome</keyword>
<dbReference type="AlphaFoldDB" id="R0KZI3"/>